<reference evidence="4" key="1">
    <citation type="submission" date="2017-06" db="EMBL/GenBank/DDBJ databases">
        <authorList>
            <person name="Rodrigo-Torres L."/>
            <person name="Arahal R.D."/>
            <person name="Lucena T."/>
        </authorList>
    </citation>
    <scope>NUCLEOTIDE SEQUENCE [LARGE SCALE GENOMIC DNA]</scope>
    <source>
        <strain evidence="4">CECT 9190</strain>
    </source>
</reference>
<evidence type="ECO:0000313" key="3">
    <source>
        <dbReference type="EMBL" id="SMY34173.1"/>
    </source>
</evidence>
<dbReference type="EMBL" id="FYAK01000002">
    <property type="protein sequence ID" value="SMY34173.1"/>
    <property type="molecule type" value="Genomic_DNA"/>
</dbReference>
<organism evidence="3 4">
    <name type="scientific">Photobacterium malacitanum</name>
    <dbReference type="NCBI Taxonomy" id="2204294"/>
    <lineage>
        <taxon>Bacteria</taxon>
        <taxon>Pseudomonadati</taxon>
        <taxon>Pseudomonadota</taxon>
        <taxon>Gammaproteobacteria</taxon>
        <taxon>Vibrionales</taxon>
        <taxon>Vibrionaceae</taxon>
        <taxon>Photobacterium</taxon>
    </lineage>
</organism>
<evidence type="ECO:0000313" key="4">
    <source>
        <dbReference type="Proteomes" id="UP000195963"/>
    </source>
</evidence>
<dbReference type="RefSeq" id="WP_087844615.1">
    <property type="nucleotide sequence ID" value="NZ_FYAK01000002.1"/>
</dbReference>
<dbReference type="Gene3D" id="3.30.420.10">
    <property type="entry name" value="Ribonuclease H-like superfamily/Ribonuclease H"/>
    <property type="match status" value="1"/>
</dbReference>
<accession>A0A1Y6MC74</accession>
<dbReference type="GO" id="GO:0003676">
    <property type="term" value="F:nucleic acid binding"/>
    <property type="evidence" value="ECO:0007669"/>
    <property type="project" value="InterPro"/>
</dbReference>
<proteinExistence type="predicted"/>
<feature type="compositionally biased region" description="Basic residues" evidence="1">
    <location>
        <begin position="695"/>
        <end position="712"/>
    </location>
</feature>
<feature type="region of interest" description="Disordered" evidence="1">
    <location>
        <begin position="673"/>
        <end position="712"/>
    </location>
</feature>
<name>A0A1Y6MC74_9GAMM</name>
<sequence>MNIELNSVWRLHDVDGVDDGLYRVLSFYPDEGLLIIFKLLDGGKLQKPAVINLSLFSQLVEKKQILSDSYPVPFYQLVTDDEIPKPHKNKRDLRYKQIKDLVNTSNFLLELACNSRSRLVSNHAKKQGIYIQSLHRTLNLYWKYGQDISALIPAYKNSGGLGKSRLAGNKKRGSPIQLLTPSIEAPIGVNTNENDKFIFIKAMKRFGAKGKQVTFSKVYDLMLKEFYADELISADTEQREAKIPTYRAFIYWVNRLIPKQELIKKQTTPGYFDRNYRGLNGAATDHTEAPGSCFELDATVLDVHVVSEFRRNHVLGRPTVYCVIDKESRMIVGLHVSMEYASWRAGRQALINSFTSKKDYCAQYDITIEENEWPCHHIPQRLLCDRGEFICKEAENLAVPLIGHLSIAPPYRADMKGIIEQRFNILNKKLIHDLMGTTRGRKYIRGDRDPRLDAALTLKEINKLLIDAVLEHNSSVFENLAGQTSLLIESDLSPTPINYWNIHIKKHRHALSRTDEAQMRVMLLPREWVSMTSKGIRLNDDMYYESEHPEYDDWKVIARTNGHWKLEARIDQDNSSFIYVQLKHDEPFYRCYLRQASNNFNNKHQADIFFFEDWKKINKKQAVPTEKSIERHQRRNKIIQHAKDELAAAEPLNSKAEKIKGIKERRKKAILESRISPDNLESLDENQSLPVNNKEKKKKIISMLRRKKGDNK</sequence>
<evidence type="ECO:0000256" key="1">
    <source>
        <dbReference type="SAM" id="MobiDB-lite"/>
    </source>
</evidence>
<protein>
    <submittedName>
        <fullName evidence="3">Transposon Tn7 transposition protein TnsB</fullName>
    </submittedName>
</protein>
<dbReference type="AlphaFoldDB" id="A0A1Y6MC74"/>
<dbReference type="Proteomes" id="UP000195963">
    <property type="component" value="Unassembled WGS sequence"/>
</dbReference>
<dbReference type="GO" id="GO:0015074">
    <property type="term" value="P:DNA integration"/>
    <property type="evidence" value="ECO:0007669"/>
    <property type="project" value="InterPro"/>
</dbReference>
<keyword evidence="4" id="KW-1185">Reference proteome</keyword>
<evidence type="ECO:0000259" key="2">
    <source>
        <dbReference type="PROSITE" id="PS50994"/>
    </source>
</evidence>
<gene>
    <name evidence="3" type="primary">tnsB</name>
    <name evidence="3" type="ORF">PMAL9190_01534</name>
</gene>
<feature type="domain" description="Integrase catalytic" evidence="2">
    <location>
        <begin position="286"/>
        <end position="493"/>
    </location>
</feature>
<dbReference type="InterPro" id="IPR036397">
    <property type="entry name" value="RNaseH_sf"/>
</dbReference>
<dbReference type="PROSITE" id="PS50994">
    <property type="entry name" value="INTEGRASE"/>
    <property type="match status" value="1"/>
</dbReference>
<dbReference type="InterPro" id="IPR001584">
    <property type="entry name" value="Integrase_cat-core"/>
</dbReference>